<evidence type="ECO:0000313" key="2">
    <source>
        <dbReference type="EMBL" id="KAJ7416741.1"/>
    </source>
</evidence>
<dbReference type="PANTHER" id="PTHR44390:SF1">
    <property type="entry name" value="CENTROSOMAL PROTEIN OF 41 KDA"/>
    <property type="match status" value="1"/>
</dbReference>
<evidence type="ECO:0000256" key="1">
    <source>
        <dbReference type="ARBA" id="ARBA00022490"/>
    </source>
</evidence>
<proteinExistence type="predicted"/>
<reference evidence="2" key="1">
    <citation type="submission" date="2019-10" db="EMBL/GenBank/DDBJ databases">
        <authorList>
            <person name="Soares A.E.R."/>
            <person name="Aleixo A."/>
            <person name="Schneider P."/>
            <person name="Miyaki C.Y."/>
            <person name="Schneider M.P."/>
            <person name="Mello C."/>
            <person name="Vasconcelos A.T.R."/>
        </authorList>
    </citation>
    <scope>NUCLEOTIDE SEQUENCE</scope>
    <source>
        <tissue evidence="2">Muscle</tissue>
    </source>
</reference>
<protein>
    <submittedName>
        <fullName evidence="2">Uncharacterized protein</fullName>
    </submittedName>
</protein>
<accession>A0ABQ9DDN1</accession>
<evidence type="ECO:0000313" key="3">
    <source>
        <dbReference type="Proteomes" id="UP001145742"/>
    </source>
</evidence>
<dbReference type="EMBL" id="WHWB01033808">
    <property type="protein sequence ID" value="KAJ7416741.1"/>
    <property type="molecule type" value="Genomic_DNA"/>
</dbReference>
<dbReference type="Proteomes" id="UP001145742">
    <property type="component" value="Unassembled WGS sequence"/>
</dbReference>
<name>A0ABQ9DDN1_9PASS</name>
<dbReference type="InterPro" id="IPR051889">
    <property type="entry name" value="CEP41"/>
</dbReference>
<sequence>MGDSQQYLTRRIPQNPKYQHIKTRLDTGNSLSKYVEKLEEIKRRQAGNNKHVLVLQPIWNYEGYDVGFGNSECAGETPQPPEILL</sequence>
<gene>
    <name evidence="2" type="ORF">WISP_69092</name>
</gene>
<dbReference type="PANTHER" id="PTHR44390">
    <property type="entry name" value="CENTROSOMAL PROTEIN OF 41 KDA"/>
    <property type="match status" value="1"/>
</dbReference>
<organism evidence="2 3">
    <name type="scientific">Willisornis vidua</name>
    <name type="common">Xingu scale-backed antbird</name>
    <dbReference type="NCBI Taxonomy" id="1566151"/>
    <lineage>
        <taxon>Eukaryota</taxon>
        <taxon>Metazoa</taxon>
        <taxon>Chordata</taxon>
        <taxon>Craniata</taxon>
        <taxon>Vertebrata</taxon>
        <taxon>Euteleostomi</taxon>
        <taxon>Archelosauria</taxon>
        <taxon>Archosauria</taxon>
        <taxon>Dinosauria</taxon>
        <taxon>Saurischia</taxon>
        <taxon>Theropoda</taxon>
        <taxon>Coelurosauria</taxon>
        <taxon>Aves</taxon>
        <taxon>Neognathae</taxon>
        <taxon>Neoaves</taxon>
        <taxon>Telluraves</taxon>
        <taxon>Australaves</taxon>
        <taxon>Passeriformes</taxon>
        <taxon>Thamnophilidae</taxon>
        <taxon>Willisornis</taxon>
    </lineage>
</organism>
<comment type="caution">
    <text evidence="2">The sequence shown here is derived from an EMBL/GenBank/DDBJ whole genome shotgun (WGS) entry which is preliminary data.</text>
</comment>
<keyword evidence="3" id="KW-1185">Reference proteome</keyword>
<keyword evidence="1" id="KW-0963">Cytoplasm</keyword>